<dbReference type="AlphaFoldDB" id="A0A1S7LM29"/>
<evidence type="ECO:0000313" key="1">
    <source>
        <dbReference type="EMBL" id="CRH07473.1"/>
    </source>
</evidence>
<dbReference type="EMBL" id="LO017727">
    <property type="protein sequence ID" value="CRH07473.1"/>
    <property type="molecule type" value="Genomic_DNA"/>
</dbReference>
<accession>A0A1S7LM29</accession>
<gene>
    <name evidence="1" type="ORF">MAGMO_3336</name>
</gene>
<reference evidence="1" key="1">
    <citation type="submission" date="2015-04" db="EMBL/GenBank/DDBJ databases">
        <authorList>
            <person name="Syromyatnikov M.Y."/>
            <person name="Popov V.N."/>
        </authorList>
    </citation>
    <scope>NUCLEOTIDE SEQUENCE</scope>
    <source>
        <strain evidence="1">MO-1</strain>
    </source>
</reference>
<name>A0A1S7LM29_MAGMO</name>
<organism evidence="1">
    <name type="scientific">Magnetococcus massalia (strain MO-1)</name>
    <dbReference type="NCBI Taxonomy" id="451514"/>
    <lineage>
        <taxon>Bacteria</taxon>
        <taxon>Pseudomonadati</taxon>
        <taxon>Pseudomonadota</taxon>
        <taxon>Magnetococcia</taxon>
        <taxon>Magnetococcales</taxon>
        <taxon>Magnetococcaceae</taxon>
        <taxon>Magnetococcus</taxon>
    </lineage>
</organism>
<protein>
    <submittedName>
        <fullName evidence="1">Uncharacterized protein</fullName>
    </submittedName>
</protein>
<proteinExistence type="predicted"/>
<sequence>MVTSRCVPWESVLIDLRGFNAASCLQLEFDQQQKNKKE</sequence>